<evidence type="ECO:0000313" key="3">
    <source>
        <dbReference type="Proteomes" id="UP000535543"/>
    </source>
</evidence>
<dbReference type="InterPro" id="IPR000073">
    <property type="entry name" value="AB_hydrolase_1"/>
</dbReference>
<reference evidence="2 3" key="2">
    <citation type="submission" date="2020-06" db="EMBL/GenBank/DDBJ databases">
        <title>Antribacter stalactiti gen. nov., sp. nov., a new member of the family Nacardiaceae isolated from a cave.</title>
        <authorList>
            <person name="Kim I.S."/>
        </authorList>
    </citation>
    <scope>NUCLEOTIDE SEQUENCE [LARGE SCALE GENOMIC DNA]</scope>
    <source>
        <strain evidence="2 3">YC2-7</strain>
    </source>
</reference>
<dbReference type="PANTHER" id="PTHR37017:SF10">
    <property type="entry name" value="AB HYDROLASE-1 DOMAIN-CONTAINING PROTEIN"/>
    <property type="match status" value="1"/>
</dbReference>
<dbReference type="AlphaFoldDB" id="A0A848KC85"/>
<keyword evidence="3" id="KW-1185">Reference proteome</keyword>
<gene>
    <name evidence="2" type="ORF">FGL95_08905</name>
</gene>
<keyword evidence="2" id="KW-0378">Hydrolase</keyword>
<dbReference type="Pfam" id="PF12697">
    <property type="entry name" value="Abhydrolase_6"/>
    <property type="match status" value="1"/>
</dbReference>
<feature type="domain" description="AB hydrolase-1" evidence="1">
    <location>
        <begin position="5"/>
        <end position="223"/>
    </location>
</feature>
<name>A0A848KC85_9NOCA</name>
<dbReference type="InterPro" id="IPR052897">
    <property type="entry name" value="Sec-Metab_Biosynth_Hydrolase"/>
</dbReference>
<protein>
    <submittedName>
        <fullName evidence="2">Alpha/beta hydrolase</fullName>
    </submittedName>
</protein>
<reference evidence="2 3" key="1">
    <citation type="submission" date="2019-05" db="EMBL/GenBank/DDBJ databases">
        <authorList>
            <person name="Lee S.D."/>
        </authorList>
    </citation>
    <scope>NUCLEOTIDE SEQUENCE [LARGE SCALE GENOMIC DNA]</scope>
    <source>
        <strain evidence="2 3">YC2-7</strain>
    </source>
</reference>
<dbReference type="EMBL" id="VCQU01000002">
    <property type="protein sequence ID" value="NMN95148.1"/>
    <property type="molecule type" value="Genomic_DNA"/>
</dbReference>
<dbReference type="SUPFAM" id="SSF53474">
    <property type="entry name" value="alpha/beta-Hydrolases"/>
    <property type="match status" value="1"/>
</dbReference>
<evidence type="ECO:0000313" key="2">
    <source>
        <dbReference type="EMBL" id="NMN95148.1"/>
    </source>
</evidence>
<dbReference type="RefSeq" id="WP_169585841.1">
    <property type="nucleotide sequence ID" value="NZ_VCQU01000002.1"/>
</dbReference>
<accession>A0A848KC85</accession>
<proteinExistence type="predicted"/>
<dbReference type="Gene3D" id="3.40.50.1820">
    <property type="entry name" value="alpha/beta hydrolase"/>
    <property type="match status" value="1"/>
</dbReference>
<evidence type="ECO:0000259" key="1">
    <source>
        <dbReference type="Pfam" id="PF12697"/>
    </source>
</evidence>
<organism evidence="2 3">
    <name type="scientific">Antrihabitans stalactiti</name>
    <dbReference type="NCBI Taxonomy" id="2584121"/>
    <lineage>
        <taxon>Bacteria</taxon>
        <taxon>Bacillati</taxon>
        <taxon>Actinomycetota</taxon>
        <taxon>Actinomycetes</taxon>
        <taxon>Mycobacteriales</taxon>
        <taxon>Nocardiaceae</taxon>
        <taxon>Antrihabitans</taxon>
    </lineage>
</organism>
<comment type="caution">
    <text evidence="2">The sequence shown here is derived from an EMBL/GenBank/DDBJ whole genome shotgun (WGS) entry which is preliminary data.</text>
</comment>
<dbReference type="InterPro" id="IPR029058">
    <property type="entry name" value="AB_hydrolase_fold"/>
</dbReference>
<dbReference type="Proteomes" id="UP000535543">
    <property type="component" value="Unassembled WGS sequence"/>
</dbReference>
<sequence length="231" mass="24883">MTKHIVLVPGFWLGAWAWDAVAADLRERGNRVTSLTLPGLAPDADRAGVTLSDQARAILDVADKGSVLVAHSGGAGPAYIATDIAPDRFERVIYIDAGPLADGLAINSELDESLTEWPLPTWAEQEASGNSLDGLDDATLARIRELAVPEPALVAREPLALSNPARRNVPTTIVCNALPSEVLLQFRDAGHPMAQELREIDAEYIDLPTSHWPMFSKPAELAEIIDKVANR</sequence>
<dbReference type="PANTHER" id="PTHR37017">
    <property type="entry name" value="AB HYDROLASE-1 DOMAIN-CONTAINING PROTEIN-RELATED"/>
    <property type="match status" value="1"/>
</dbReference>
<dbReference type="GO" id="GO:0016787">
    <property type="term" value="F:hydrolase activity"/>
    <property type="evidence" value="ECO:0007669"/>
    <property type="project" value="UniProtKB-KW"/>
</dbReference>